<evidence type="ECO:0000256" key="4">
    <source>
        <dbReference type="ARBA" id="ARBA00023163"/>
    </source>
</evidence>
<protein>
    <recommendedName>
        <fullName evidence="6">PAS domain-containing protein</fullName>
    </recommendedName>
</protein>
<evidence type="ECO:0000259" key="6">
    <source>
        <dbReference type="PROSITE" id="PS50112"/>
    </source>
</evidence>
<comment type="subcellular location">
    <subcellularLocation>
        <location evidence="1">Nucleus</location>
    </subcellularLocation>
</comment>
<accession>A0ABV0MR22</accession>
<proteinExistence type="predicted"/>
<comment type="caution">
    <text evidence="7">The sequence shown here is derived from an EMBL/GenBank/DDBJ whole genome shotgun (WGS) entry which is preliminary data.</text>
</comment>
<evidence type="ECO:0000256" key="1">
    <source>
        <dbReference type="ARBA" id="ARBA00004123"/>
    </source>
</evidence>
<sequence>MSGDSLHDRSRLCVSLGGLRLPLHTELFFPLKSPSLLSSDHGVQRVILRLRLLSSFGLSREQWLDFRTRVAAETHSGLSHRSLQRAFTSFLMPLSKQQPALCVLQALNGFVLVVTAEGYVFYASPTIQDFLGFHQVETNQANSDMYKPSHMCRYIHVLLCGLLLFLPGEQNSSEISSNVVAYDLQAIPPENSSFLERNFCCRFRCLLDNSSGFLALNFSGRLKFLNGQHRVSENGALVPPHLALFAIATPLQQPSILEIRTKTLIFQTKHKLDFTPIGIDARHVSPEKSAAYRNEEGEEQLRLRQLQLPFNFATGEAQLYDLPLSLDVPDPCSAPKNRKLDGESCNSNSLLGCLLSQDRSVYCKHEDPNNISSLSDLAFQDTHAALSIPREPTPKPTVGSSLLKMDPTIQDMVETLEKIFGDTDLIEAVDVGPEELQSWETSLMNFNAGNEMSREDLSDILSSDILTYVAEQLQQEGGLMFPDQLDKLSSGIPPVNLQNQNPDLARQQNFSWPLLSQNQLTPNGGQMVVGQPPPLSGTLKLSHLDCPQRSSGLNGLQTQMPCPSSPQPGSFTNMMFNPSRHQTQCQQRIFKASPTDVTSQLNANQTQIGGPVLDQNTGVFIFTGNQQNDSNTAQNFVDPYAPNISNIPSVPADSFSNCYTLQMQNSQQQMSGISVNQISGFHTNLTIQDTFSSPETVLFPDQLDCMYRNSAAAQPSNGVHHSQAGTNPDSFQNTSCYYQALPGGKTVAALPTPKEAPLSYQMAAALKSNGLTMQQHFPHFSTNTQMDNHLIVRKGGFPLTSLPNGNTCLTENK</sequence>
<reference evidence="7 8" key="1">
    <citation type="submission" date="2021-06" db="EMBL/GenBank/DDBJ databases">
        <authorList>
            <person name="Palmer J.M."/>
        </authorList>
    </citation>
    <scope>NUCLEOTIDE SEQUENCE [LARGE SCALE GENOMIC DNA]</scope>
    <source>
        <strain evidence="7 8">GA_2019</strain>
        <tissue evidence="7">Muscle</tissue>
    </source>
</reference>
<evidence type="ECO:0000256" key="3">
    <source>
        <dbReference type="ARBA" id="ARBA00023125"/>
    </source>
</evidence>
<dbReference type="Proteomes" id="UP001476798">
    <property type="component" value="Unassembled WGS sequence"/>
</dbReference>
<keyword evidence="4" id="KW-0804">Transcription</keyword>
<dbReference type="InterPro" id="IPR039091">
    <property type="entry name" value="AHR/AHRR"/>
</dbReference>
<evidence type="ECO:0000256" key="5">
    <source>
        <dbReference type="ARBA" id="ARBA00023242"/>
    </source>
</evidence>
<evidence type="ECO:0000313" key="7">
    <source>
        <dbReference type="EMBL" id="MEQ2161351.1"/>
    </source>
</evidence>
<name>A0ABV0MR22_9TELE</name>
<dbReference type="Gene3D" id="3.30.450.20">
    <property type="entry name" value="PAS domain"/>
    <property type="match status" value="1"/>
</dbReference>
<evidence type="ECO:0000256" key="2">
    <source>
        <dbReference type="ARBA" id="ARBA00023015"/>
    </source>
</evidence>
<dbReference type="PANTHER" id="PTHR10649:SF17">
    <property type="entry name" value="ARYL HYDROCARBON RECEPTOR 2"/>
    <property type="match status" value="1"/>
</dbReference>
<dbReference type="EMBL" id="JAHRIO010010477">
    <property type="protein sequence ID" value="MEQ2161351.1"/>
    <property type="molecule type" value="Genomic_DNA"/>
</dbReference>
<dbReference type="PANTHER" id="PTHR10649">
    <property type="entry name" value="ARYL HYDROCARBON RECEPTOR"/>
    <property type="match status" value="1"/>
</dbReference>
<keyword evidence="5" id="KW-0539">Nucleus</keyword>
<feature type="domain" description="PAS" evidence="6">
    <location>
        <begin position="103"/>
        <end position="137"/>
    </location>
</feature>
<gene>
    <name evidence="7" type="ORF">GOODEAATRI_008857</name>
</gene>
<keyword evidence="3" id="KW-0238">DNA-binding</keyword>
<dbReference type="PROSITE" id="PS50112">
    <property type="entry name" value="PAS"/>
    <property type="match status" value="1"/>
</dbReference>
<organism evidence="7 8">
    <name type="scientific">Goodea atripinnis</name>
    <dbReference type="NCBI Taxonomy" id="208336"/>
    <lineage>
        <taxon>Eukaryota</taxon>
        <taxon>Metazoa</taxon>
        <taxon>Chordata</taxon>
        <taxon>Craniata</taxon>
        <taxon>Vertebrata</taxon>
        <taxon>Euteleostomi</taxon>
        <taxon>Actinopterygii</taxon>
        <taxon>Neopterygii</taxon>
        <taxon>Teleostei</taxon>
        <taxon>Neoteleostei</taxon>
        <taxon>Acanthomorphata</taxon>
        <taxon>Ovalentaria</taxon>
        <taxon>Atherinomorphae</taxon>
        <taxon>Cyprinodontiformes</taxon>
        <taxon>Goodeidae</taxon>
        <taxon>Goodea</taxon>
    </lineage>
</organism>
<dbReference type="InterPro" id="IPR000014">
    <property type="entry name" value="PAS"/>
</dbReference>
<evidence type="ECO:0000313" key="8">
    <source>
        <dbReference type="Proteomes" id="UP001476798"/>
    </source>
</evidence>
<keyword evidence="8" id="KW-1185">Reference proteome</keyword>
<keyword evidence="2" id="KW-0805">Transcription regulation</keyword>